<gene>
    <name evidence="1" type="ORF">HPB50_000409</name>
</gene>
<organism evidence="1 2">
    <name type="scientific">Hyalomma asiaticum</name>
    <name type="common">Tick</name>
    <dbReference type="NCBI Taxonomy" id="266040"/>
    <lineage>
        <taxon>Eukaryota</taxon>
        <taxon>Metazoa</taxon>
        <taxon>Ecdysozoa</taxon>
        <taxon>Arthropoda</taxon>
        <taxon>Chelicerata</taxon>
        <taxon>Arachnida</taxon>
        <taxon>Acari</taxon>
        <taxon>Parasitiformes</taxon>
        <taxon>Ixodida</taxon>
        <taxon>Ixodoidea</taxon>
        <taxon>Ixodidae</taxon>
        <taxon>Hyalomminae</taxon>
        <taxon>Hyalomma</taxon>
    </lineage>
</organism>
<dbReference type="Proteomes" id="UP000821845">
    <property type="component" value="Chromosome 1"/>
</dbReference>
<name>A0ACB7TAM7_HYAAI</name>
<sequence length="562" mass="63217">MMRSLPASTEARYLAKLLRSVDTVTKVQALDVTNCVVSDMDVLFEYIGMFSNLRFLRCLGCPVPATSLLSLLQERLVELEELEFSLIIPDDMIGNELEQIFSSSQEQPYTPAQSLRRMYVEVIGEENAVLLWWLLRFCPSVTELHVHVVSGSFQKIVFHINDILFSSHQLEAFTFTSDVPPTAQLVPLEMTDFNARALVCANVSYWDFLYSCSCVWLCDFDLESTKQELSSQLVVIVTHEADVLADRIGAAVRGHDWTGVRYLCLVLLPQQPFAIEPSPVADISYVDGLREFFPALSYLVELNVNSFHFGPDVDLSQMLRDAQLVFLQALSTAPCGLHHPGALRRLAEVSRELVELDVRVEQRGTQLGCTICQLEFRLDPCDVAALQDDFPRSRRRFRRLTLSGVPSLASLRFLESCKVDELRLVDCGISSLDDFADIGDLLLRNANLRFLVLRDSALALGTTTELMDNVTRVRWLRYLCLLTEAPVSDEAAEEHVQQLVAQLPKLKYLHVHYRHIEHGTQQQVSWVRHTGPQTSGTLIPGGPCVLCSTATFIGLNKPLNRG</sequence>
<reference evidence="1" key="1">
    <citation type="submission" date="2020-05" db="EMBL/GenBank/DDBJ databases">
        <title>Large-scale comparative analyses of tick genomes elucidate their genetic diversity and vector capacities.</title>
        <authorList>
            <person name="Jia N."/>
            <person name="Wang J."/>
            <person name="Shi W."/>
            <person name="Du L."/>
            <person name="Sun Y."/>
            <person name="Zhan W."/>
            <person name="Jiang J."/>
            <person name="Wang Q."/>
            <person name="Zhang B."/>
            <person name="Ji P."/>
            <person name="Sakyi L.B."/>
            <person name="Cui X."/>
            <person name="Yuan T."/>
            <person name="Jiang B."/>
            <person name="Yang W."/>
            <person name="Lam T.T.-Y."/>
            <person name="Chang Q."/>
            <person name="Ding S."/>
            <person name="Wang X."/>
            <person name="Zhu J."/>
            <person name="Ruan X."/>
            <person name="Zhao L."/>
            <person name="Wei J."/>
            <person name="Que T."/>
            <person name="Du C."/>
            <person name="Cheng J."/>
            <person name="Dai P."/>
            <person name="Han X."/>
            <person name="Huang E."/>
            <person name="Gao Y."/>
            <person name="Liu J."/>
            <person name="Shao H."/>
            <person name="Ye R."/>
            <person name="Li L."/>
            <person name="Wei W."/>
            <person name="Wang X."/>
            <person name="Wang C."/>
            <person name="Yang T."/>
            <person name="Huo Q."/>
            <person name="Li W."/>
            <person name="Guo W."/>
            <person name="Chen H."/>
            <person name="Zhou L."/>
            <person name="Ni X."/>
            <person name="Tian J."/>
            <person name="Zhou Y."/>
            <person name="Sheng Y."/>
            <person name="Liu T."/>
            <person name="Pan Y."/>
            <person name="Xia L."/>
            <person name="Li J."/>
            <person name="Zhao F."/>
            <person name="Cao W."/>
        </authorList>
    </citation>
    <scope>NUCLEOTIDE SEQUENCE</scope>
    <source>
        <strain evidence="1">Hyas-2018</strain>
    </source>
</reference>
<accession>A0ACB7TAM7</accession>
<evidence type="ECO:0000313" key="1">
    <source>
        <dbReference type="EMBL" id="KAH6943890.1"/>
    </source>
</evidence>
<proteinExistence type="predicted"/>
<evidence type="ECO:0000313" key="2">
    <source>
        <dbReference type="Proteomes" id="UP000821845"/>
    </source>
</evidence>
<keyword evidence="2" id="KW-1185">Reference proteome</keyword>
<protein>
    <submittedName>
        <fullName evidence="1">Uncharacterized protein</fullName>
    </submittedName>
</protein>
<dbReference type="EMBL" id="CM023481">
    <property type="protein sequence ID" value="KAH6943890.1"/>
    <property type="molecule type" value="Genomic_DNA"/>
</dbReference>
<comment type="caution">
    <text evidence="1">The sequence shown here is derived from an EMBL/GenBank/DDBJ whole genome shotgun (WGS) entry which is preliminary data.</text>
</comment>